<keyword evidence="10 13" id="KW-0443">Lipid metabolism</keyword>
<organism evidence="15 16">
    <name type="scientific">Tumebacillus lipolyticus</name>
    <dbReference type="NCBI Taxonomy" id="1280370"/>
    <lineage>
        <taxon>Bacteria</taxon>
        <taxon>Bacillati</taxon>
        <taxon>Bacillota</taxon>
        <taxon>Bacilli</taxon>
        <taxon>Bacillales</taxon>
        <taxon>Alicyclobacillaceae</taxon>
        <taxon>Tumebacillus</taxon>
    </lineage>
</organism>
<comment type="catalytic activity">
    <reaction evidence="13">
        <text>N(6)-carboxybiotinyl-L-lysyl-[protein] + acetyl-CoA = N(6)-biotinyl-L-lysyl-[protein] + malonyl-CoA</text>
        <dbReference type="Rhea" id="RHEA:54728"/>
        <dbReference type="Rhea" id="RHEA-COMP:10505"/>
        <dbReference type="Rhea" id="RHEA-COMP:10506"/>
        <dbReference type="ChEBI" id="CHEBI:57288"/>
        <dbReference type="ChEBI" id="CHEBI:57384"/>
        <dbReference type="ChEBI" id="CHEBI:83144"/>
        <dbReference type="ChEBI" id="CHEBI:83145"/>
        <dbReference type="EC" id="2.1.3.15"/>
    </reaction>
</comment>
<keyword evidence="7 13" id="KW-0276">Fatty acid metabolism</keyword>
<keyword evidence="6 13" id="KW-0863">Zinc-finger</keyword>
<dbReference type="PRINTS" id="PR01070">
    <property type="entry name" value="ACCCTRFRASEB"/>
</dbReference>
<gene>
    <name evidence="13 15" type="primary">accD</name>
    <name evidence="15" type="ORF">ACFSOY_05655</name>
</gene>
<dbReference type="RefSeq" id="WP_386044657.1">
    <property type="nucleotide sequence ID" value="NZ_JBHUIO010000005.1"/>
</dbReference>
<dbReference type="PROSITE" id="PS50980">
    <property type="entry name" value="COA_CT_NTER"/>
    <property type="match status" value="1"/>
</dbReference>
<feature type="domain" description="CoA carboxyltransferase N-terminal" evidence="14">
    <location>
        <begin position="39"/>
        <end position="297"/>
    </location>
</feature>
<comment type="caution">
    <text evidence="15">The sequence shown here is derived from an EMBL/GenBank/DDBJ whole genome shotgun (WGS) entry which is preliminary data.</text>
</comment>
<evidence type="ECO:0000256" key="7">
    <source>
        <dbReference type="ARBA" id="ARBA00022832"/>
    </source>
</evidence>
<evidence type="ECO:0000313" key="15">
    <source>
        <dbReference type="EMBL" id="MFD2169475.1"/>
    </source>
</evidence>
<dbReference type="EMBL" id="JBHUIO010000005">
    <property type="protein sequence ID" value="MFD2169475.1"/>
    <property type="molecule type" value="Genomic_DNA"/>
</dbReference>
<keyword evidence="9 13" id="KW-0067">ATP-binding</keyword>
<evidence type="ECO:0000256" key="1">
    <source>
        <dbReference type="ARBA" id="ARBA00004496"/>
    </source>
</evidence>
<dbReference type="InterPro" id="IPR000438">
    <property type="entry name" value="Acetyl_CoA_COase_Trfase_b_su"/>
</dbReference>
<name>A0ABW4ZW99_9BACL</name>
<dbReference type="InterPro" id="IPR029045">
    <property type="entry name" value="ClpP/crotonase-like_dom_sf"/>
</dbReference>
<keyword evidence="11 13" id="KW-0275">Fatty acid biosynthesis</keyword>
<dbReference type="InterPro" id="IPR011762">
    <property type="entry name" value="COA_CT_N"/>
</dbReference>
<comment type="subunit">
    <text evidence="13">Acetyl-CoA carboxylase is a heterohexamer composed of biotin carboxyl carrier protein (AccB), biotin carboxylase (AccC) and two subunits each of ACCase subunit alpha (AccA) and ACCase subunit beta (AccD).</text>
</comment>
<evidence type="ECO:0000256" key="10">
    <source>
        <dbReference type="ARBA" id="ARBA00023098"/>
    </source>
</evidence>
<proteinExistence type="inferred from homology"/>
<dbReference type="SUPFAM" id="SSF52096">
    <property type="entry name" value="ClpP/crotonase"/>
    <property type="match status" value="1"/>
</dbReference>
<evidence type="ECO:0000256" key="5">
    <source>
        <dbReference type="ARBA" id="ARBA00022741"/>
    </source>
</evidence>
<evidence type="ECO:0000256" key="2">
    <source>
        <dbReference type="ARBA" id="ARBA00022516"/>
    </source>
</evidence>
<evidence type="ECO:0000259" key="14">
    <source>
        <dbReference type="PROSITE" id="PS50980"/>
    </source>
</evidence>
<reference evidence="16" key="1">
    <citation type="journal article" date="2019" name="Int. J. Syst. Evol. Microbiol.">
        <title>The Global Catalogue of Microorganisms (GCM) 10K type strain sequencing project: providing services to taxonomists for standard genome sequencing and annotation.</title>
        <authorList>
            <consortium name="The Broad Institute Genomics Platform"/>
            <consortium name="The Broad Institute Genome Sequencing Center for Infectious Disease"/>
            <person name="Wu L."/>
            <person name="Ma J."/>
        </authorList>
    </citation>
    <scope>NUCLEOTIDE SEQUENCE [LARGE SCALE GENOMIC DNA]</scope>
    <source>
        <strain evidence="16">CGMCC 1.13574</strain>
    </source>
</reference>
<comment type="cofactor">
    <cofactor evidence="13">
        <name>Zn(2+)</name>
        <dbReference type="ChEBI" id="CHEBI:29105"/>
    </cofactor>
    <text evidence="13">Binds 1 zinc ion per subunit.</text>
</comment>
<feature type="binding site" evidence="13">
    <location>
        <position position="65"/>
    </location>
    <ligand>
        <name>Zn(2+)</name>
        <dbReference type="ChEBI" id="CHEBI:29105"/>
    </ligand>
</feature>
<evidence type="ECO:0000256" key="11">
    <source>
        <dbReference type="ARBA" id="ARBA00023160"/>
    </source>
</evidence>
<comment type="similarity">
    <text evidence="13">Belongs to the AccD/PCCB family.</text>
</comment>
<evidence type="ECO:0000256" key="3">
    <source>
        <dbReference type="ARBA" id="ARBA00022679"/>
    </source>
</evidence>
<feature type="binding site" evidence="13">
    <location>
        <position position="43"/>
    </location>
    <ligand>
        <name>Zn(2+)</name>
        <dbReference type="ChEBI" id="CHEBI:29105"/>
    </ligand>
</feature>
<dbReference type="PANTHER" id="PTHR42995">
    <property type="entry name" value="ACETYL-COENZYME A CARBOXYLASE CARBOXYL TRANSFERASE SUBUNIT BETA, CHLOROPLASTIC"/>
    <property type="match status" value="1"/>
</dbReference>
<keyword evidence="16" id="KW-1185">Reference proteome</keyword>
<evidence type="ECO:0000313" key="16">
    <source>
        <dbReference type="Proteomes" id="UP001597343"/>
    </source>
</evidence>
<evidence type="ECO:0000256" key="4">
    <source>
        <dbReference type="ARBA" id="ARBA00022723"/>
    </source>
</evidence>
<comment type="subcellular location">
    <subcellularLocation>
        <location evidence="1 13">Cytoplasm</location>
    </subcellularLocation>
</comment>
<keyword evidence="8 13" id="KW-0862">Zinc</keyword>
<feature type="binding site" evidence="13">
    <location>
        <position position="46"/>
    </location>
    <ligand>
        <name>Zn(2+)</name>
        <dbReference type="ChEBI" id="CHEBI:29105"/>
    </ligand>
</feature>
<dbReference type="Pfam" id="PF01039">
    <property type="entry name" value="Carboxyl_trans"/>
    <property type="match status" value="1"/>
</dbReference>
<accession>A0ABW4ZW99</accession>
<keyword evidence="5 13" id="KW-0547">Nucleotide-binding</keyword>
<dbReference type="InterPro" id="IPR041010">
    <property type="entry name" value="Znf-ACC"/>
</dbReference>
<evidence type="ECO:0000256" key="8">
    <source>
        <dbReference type="ARBA" id="ARBA00022833"/>
    </source>
</evidence>
<keyword evidence="4 13" id="KW-0479">Metal-binding</keyword>
<dbReference type="Proteomes" id="UP001597343">
    <property type="component" value="Unassembled WGS sequence"/>
</dbReference>
<dbReference type="Gene3D" id="3.90.226.10">
    <property type="entry name" value="2-enoyl-CoA Hydratase, Chain A, domain 1"/>
    <property type="match status" value="1"/>
</dbReference>
<dbReference type="NCBIfam" id="TIGR00515">
    <property type="entry name" value="accD"/>
    <property type="match status" value="1"/>
</dbReference>
<dbReference type="GO" id="GO:0003989">
    <property type="term" value="F:acetyl-CoA carboxylase activity"/>
    <property type="evidence" value="ECO:0007669"/>
    <property type="project" value="UniProtKB-EC"/>
</dbReference>
<evidence type="ECO:0000256" key="13">
    <source>
        <dbReference type="HAMAP-Rule" id="MF_01395"/>
    </source>
</evidence>
<keyword evidence="3 13" id="KW-0808">Transferase</keyword>
<dbReference type="EC" id="2.1.3.15" evidence="13"/>
<evidence type="ECO:0000256" key="6">
    <source>
        <dbReference type="ARBA" id="ARBA00022771"/>
    </source>
</evidence>
<dbReference type="InterPro" id="IPR034733">
    <property type="entry name" value="AcCoA_carboxyl_beta"/>
</dbReference>
<keyword evidence="2 13" id="KW-0444">Lipid biosynthesis</keyword>
<comment type="pathway">
    <text evidence="13">Lipid metabolism; malonyl-CoA biosynthesis; malonyl-CoA from acetyl-CoA: step 1/1.</text>
</comment>
<comment type="function">
    <text evidence="12 13">Component of the acetyl coenzyme A carboxylase (ACC) complex. Biotin carboxylase (BC) catalyzes the carboxylation of biotin on its carrier protein (BCCP) and then the CO(2) group is transferred by the transcarboxylase to acetyl-CoA to form malonyl-CoA.</text>
</comment>
<evidence type="ECO:0000256" key="12">
    <source>
        <dbReference type="ARBA" id="ARBA00025280"/>
    </source>
</evidence>
<dbReference type="PANTHER" id="PTHR42995:SF5">
    <property type="entry name" value="ACETYL-COENZYME A CARBOXYLASE CARBOXYL TRANSFERASE SUBUNIT BETA, CHLOROPLASTIC"/>
    <property type="match status" value="1"/>
</dbReference>
<feature type="binding site" evidence="13">
    <location>
        <position position="62"/>
    </location>
    <ligand>
        <name>Zn(2+)</name>
        <dbReference type="ChEBI" id="CHEBI:29105"/>
    </ligand>
</feature>
<keyword evidence="13" id="KW-0963">Cytoplasm</keyword>
<dbReference type="HAMAP" id="MF_01395">
    <property type="entry name" value="AcetylCoA_CT_beta"/>
    <property type="match status" value="1"/>
</dbReference>
<dbReference type="Pfam" id="PF17848">
    <property type="entry name" value="Zn_ribbon_ACC"/>
    <property type="match status" value="1"/>
</dbReference>
<sequence>MLKDIFNKRKQRYATLTSADVAERLGRTKQPEVSVPEGLMAKCKRCGEMTFTKELEKNLKTCPRCDYHYTLNAEERIKMTLDDGRFFEYDAGMTAVDPLHFPDYPAKVEREQTKTGLKEAVVTGEGTIGGYPVVIAVMDSTYFMGSMGSVVGEKITRAIEAALAKRYPLIIFTASGGARMQEGIYSLMQMAKTSVALNKLSDAKGLYIAVNTYPTTGGVTASFAMLGDINIAEPGALIGFAGRRIIEQTIRQKLPDDFQTAEFLLKHGMLDMVVPRKDMRQTLATLLELHGGVTGGE</sequence>
<keyword evidence="15" id="KW-0436">Ligase</keyword>
<protein>
    <recommendedName>
        <fullName evidence="13">Acetyl-coenzyme A carboxylase carboxyl transferase subunit beta</fullName>
        <shortName evidence="13">ACCase subunit beta</shortName>
        <shortName evidence="13">Acetyl-CoA carboxylase carboxyltransferase subunit beta</shortName>
        <ecNumber evidence="13">2.1.3.15</ecNumber>
    </recommendedName>
</protein>
<evidence type="ECO:0000256" key="9">
    <source>
        <dbReference type="ARBA" id="ARBA00022840"/>
    </source>
</evidence>
<feature type="zinc finger region" description="C4-type" evidence="13">
    <location>
        <begin position="43"/>
        <end position="65"/>
    </location>
</feature>